<dbReference type="InterPro" id="IPR000340">
    <property type="entry name" value="Dual-sp_phosphatase_cat-dom"/>
</dbReference>
<evidence type="ECO:0000313" key="6">
    <source>
        <dbReference type="Proteomes" id="UP000242381"/>
    </source>
</evidence>
<dbReference type="PANTHER" id="PTHR46274:SF6">
    <property type="entry name" value="TYR_PHOSPHATASE_2 DOMAIN-CONTAINING PROTEIN"/>
    <property type="match status" value="1"/>
</dbReference>
<dbReference type="SMART" id="SM00195">
    <property type="entry name" value="DSPc"/>
    <property type="match status" value="1"/>
</dbReference>
<evidence type="ECO:0000259" key="4">
    <source>
        <dbReference type="PROSITE" id="PS50056"/>
    </source>
</evidence>
<evidence type="ECO:0000259" key="3">
    <source>
        <dbReference type="PROSITE" id="PS50054"/>
    </source>
</evidence>
<evidence type="ECO:0000256" key="1">
    <source>
        <dbReference type="ARBA" id="ARBA00022801"/>
    </source>
</evidence>
<feature type="domain" description="Tyrosine-protein phosphatase" evidence="3">
    <location>
        <begin position="78"/>
        <end position="225"/>
    </location>
</feature>
<protein>
    <submittedName>
        <fullName evidence="5">Phosphatases II</fullName>
    </submittedName>
</protein>
<evidence type="ECO:0000313" key="5">
    <source>
        <dbReference type="EMBL" id="ORE19664.1"/>
    </source>
</evidence>
<dbReference type="Proteomes" id="UP000242381">
    <property type="component" value="Unassembled WGS sequence"/>
</dbReference>
<dbReference type="SUPFAM" id="SSF52799">
    <property type="entry name" value="(Phosphotyrosine protein) phosphatases II"/>
    <property type="match status" value="1"/>
</dbReference>
<sequence>MQIEHPEEQGSSLGISKVLKEEARLLEEGRNRDSLTDTAFKKVPSKGASFWTWTRFIISLYYNKLAVNMFGFLTGWKWYNRIDNVIILGALPTPSLIKSLHKHENVKAVINLCEEFPGYDRIYEQCMIKQVRLETPDFCIPSLETIEKGIQQIHEIIQNDEKSSIYLHCKAGRGRSAAIALCYLLATYQLDPFEAQKVLNKKRPQADKDLYVSEEIRLFYKNLLSKLESNQFIRKPFPF</sequence>
<dbReference type="OMA" id="TGWKWYN"/>
<dbReference type="Pfam" id="PF00782">
    <property type="entry name" value="DSPc"/>
    <property type="match status" value="1"/>
</dbReference>
<dbReference type="VEuPathDB" id="FungiDB:BCV72DRAFT_199479"/>
<proteinExistence type="predicted"/>
<gene>
    <name evidence="5" type="ORF">BCV71DRAFT_226177</name>
</gene>
<dbReference type="InterPro" id="IPR016130">
    <property type="entry name" value="Tyr_Pase_AS"/>
</dbReference>
<keyword evidence="1" id="KW-0378">Hydrolase</keyword>
<evidence type="ECO:0000256" key="2">
    <source>
        <dbReference type="ARBA" id="ARBA00022912"/>
    </source>
</evidence>
<dbReference type="PROSITE" id="PS50054">
    <property type="entry name" value="TYR_PHOSPHATASE_DUAL"/>
    <property type="match status" value="1"/>
</dbReference>
<reference evidence="5 6" key="1">
    <citation type="journal article" date="2016" name="Proc. Natl. Acad. Sci. U.S.A.">
        <title>Lipid metabolic changes in an early divergent fungus govern the establishment of a mutualistic symbiosis with endobacteria.</title>
        <authorList>
            <person name="Lastovetsky O.A."/>
            <person name="Gaspar M.L."/>
            <person name="Mondo S.J."/>
            <person name="LaButti K.M."/>
            <person name="Sandor L."/>
            <person name="Grigoriev I.V."/>
            <person name="Henry S.A."/>
            <person name="Pawlowska T.E."/>
        </authorList>
    </citation>
    <scope>NUCLEOTIDE SEQUENCE [LARGE SCALE GENOMIC DNA]</scope>
    <source>
        <strain evidence="5 6">ATCC 11559</strain>
    </source>
</reference>
<name>A0A1X0S5Y4_RHIZD</name>
<dbReference type="InterPro" id="IPR000387">
    <property type="entry name" value="Tyr_Pase_dom"/>
</dbReference>
<dbReference type="InterPro" id="IPR020422">
    <property type="entry name" value="TYR_PHOSPHATASE_DUAL_dom"/>
</dbReference>
<keyword evidence="2" id="KW-0904">Protein phosphatase</keyword>
<dbReference type="FunFam" id="3.90.190.10:FF:000157">
    <property type="entry name" value="Protein-tyrosine phosphatase"/>
    <property type="match status" value="1"/>
</dbReference>
<dbReference type="EMBL" id="KV921306">
    <property type="protein sequence ID" value="ORE19664.1"/>
    <property type="molecule type" value="Genomic_DNA"/>
</dbReference>
<dbReference type="AlphaFoldDB" id="A0A1X0S5Y4"/>
<dbReference type="InterPro" id="IPR029021">
    <property type="entry name" value="Prot-tyrosine_phosphatase-like"/>
</dbReference>
<dbReference type="Gene3D" id="3.90.190.10">
    <property type="entry name" value="Protein tyrosine phosphatase superfamily"/>
    <property type="match status" value="1"/>
</dbReference>
<dbReference type="GO" id="GO:0004721">
    <property type="term" value="F:phosphoprotein phosphatase activity"/>
    <property type="evidence" value="ECO:0007669"/>
    <property type="project" value="UniProtKB-KW"/>
</dbReference>
<dbReference type="PROSITE" id="PS50056">
    <property type="entry name" value="TYR_PHOSPHATASE_2"/>
    <property type="match status" value="1"/>
</dbReference>
<dbReference type="PANTHER" id="PTHR46274">
    <property type="entry name" value="PHOSPHATIDYLINOSITOL PHOSPHATASE"/>
    <property type="match status" value="1"/>
</dbReference>
<feature type="domain" description="Tyrosine specific protein phosphatases" evidence="4">
    <location>
        <begin position="144"/>
        <end position="204"/>
    </location>
</feature>
<dbReference type="PROSITE" id="PS00383">
    <property type="entry name" value="TYR_PHOSPHATASE_1"/>
    <property type="match status" value="1"/>
</dbReference>
<accession>A0A1X0S5Y4</accession>
<organism evidence="5 6">
    <name type="scientific">Rhizopus microsporus</name>
    <dbReference type="NCBI Taxonomy" id="58291"/>
    <lineage>
        <taxon>Eukaryota</taxon>
        <taxon>Fungi</taxon>
        <taxon>Fungi incertae sedis</taxon>
        <taxon>Mucoromycota</taxon>
        <taxon>Mucoromycotina</taxon>
        <taxon>Mucoromycetes</taxon>
        <taxon>Mucorales</taxon>
        <taxon>Mucorineae</taxon>
        <taxon>Rhizopodaceae</taxon>
        <taxon>Rhizopus</taxon>
    </lineage>
</organism>